<organism evidence="2 3">
    <name type="scientific">Metallosphaera hakonensis JCM 8857 = DSM 7519</name>
    <dbReference type="NCBI Taxonomy" id="1293036"/>
    <lineage>
        <taxon>Archaea</taxon>
        <taxon>Thermoproteota</taxon>
        <taxon>Thermoprotei</taxon>
        <taxon>Sulfolobales</taxon>
        <taxon>Sulfolobaceae</taxon>
        <taxon>Metallosphaera</taxon>
    </lineage>
</organism>
<evidence type="ECO:0000313" key="3">
    <source>
        <dbReference type="Proteomes" id="UP000247586"/>
    </source>
</evidence>
<dbReference type="RefSeq" id="WP_054836764.1">
    <property type="nucleotide sequence ID" value="NZ_BBBA01000010.1"/>
</dbReference>
<accession>A0A2U9IQZ2</accession>
<dbReference type="KEGG" id="mhk:DFR87_00565"/>
<dbReference type="OrthoDB" id="36243at2157"/>
<dbReference type="EMBL" id="CP029287">
    <property type="protein sequence ID" value="AWR98452.1"/>
    <property type="molecule type" value="Genomic_DNA"/>
</dbReference>
<dbReference type="GeneID" id="36833789"/>
<keyword evidence="3" id="KW-1185">Reference proteome</keyword>
<gene>
    <name evidence="2" type="ORF">DFR87_00565</name>
</gene>
<sequence>MNKLLSIFLLLFLVIEIMPLTDQVIQTTPLSSHEHASIHDSALAFSPIRANATLANKFVPEGVNVYGAYQSEPAPMGIADYGLGPNGPFIRTTTQFLGFIYLGSLSASSMNGTQFVNNCASFQMNVVLNYQYNGQTYALWVQDVARFNTNNNQVFFIDNIWNYTSNDASVYGLSGNGNTGTSFYGQTPVQYYYYYATGYPGSFVTLSLPTTILLLVNVSTNNLGQPVIRFWYDDGYGWVSYDTVTVTNVEYASNVYFLIDGYKYTGWGTFYDAELVLAGAYSGMTAYVNNSSVYLNLEYWNGQNFQGVRNAYNFGSDTAETAQDVTANYYYAVFSGTLVSGLFSGSGSLGQLWNQSDVSTLIINTGINSGYLMVYNSTFPYSQYYSQEGIPFDNGGASLTIEPGNYAVLVYNQNRQLIGEANVNAQFGTVSTGVTQFNIFASTTSVKLSPGSSSSLDITVNAYGNVNLNVLAPSGIGYNIQSPINVNGQTTDVLTLYSNGAPPGVYMVIVNATLFPGFYKLLYITVTLGQPSYSVSFSYSVLGQPPSQSPQITLDFPNGTITTVSMNSLTTLNLPQGTTYTIQDIIGGGNGVRWATNSPTQGTVNGQATINLVYREQYLVTFNSTVQGGQGYQEPEVTYYYFGQKSSTVTPNTVWVDYDSHYQYENMLQGSSTQERWIAYSYSGTVTSPETVNVYYYNQYYVNVASSLPVYAIINGENITLTSGWYNQSTSVQIENLTYYTSPNERYVMTSISPSLSFTINSPIGVKVQLVKQYYLTVSSPIPVYAFLNDTNISLRSAWYDAGSVINVENLTYYPSPDERYVITGISPSSFTLNSPNTVSISTLTQYFVRVNSTIPVKAIINGSSAYLNSSWMNENTIVLIQNYTYNVNSGERYVIINISPESAVLTRPLTFNIEAQKQFNVTINGVSRWYPSGSTVYLNASIPFYDTGEFKGTYDVLPGSAITVNGPIKETLVESPNYLVIGSMAGAVVAAIVVVLVIVNSRKKGKAN</sequence>
<reference evidence="3" key="2">
    <citation type="submission" date="2020-03" db="EMBL/GenBank/DDBJ databases">
        <title>Complete Genome Sequences of Extremely Thermoacidophilic, Metal-Mobilizing Type-Strain Members of the Archaeal Family Sulfolobaceae: Acidianus brierleyi DSM-1651T, Acidianus sulfidivorans DSM-18786T, Metallosphaera hakonensis DSM-7519T, and Metallosphaera prunae DSM-10039T.</title>
        <authorList>
            <person name="Counts J.A."/>
            <person name="Kelly R.M."/>
        </authorList>
    </citation>
    <scope>NUCLEOTIDE SEQUENCE [LARGE SCALE GENOMIC DNA]</scope>
    <source>
        <strain evidence="3">HO1-1</strain>
    </source>
</reference>
<evidence type="ECO:0008006" key="4">
    <source>
        <dbReference type="Google" id="ProtNLM"/>
    </source>
</evidence>
<reference evidence="3" key="3">
    <citation type="submission" date="2020-03" db="EMBL/GenBank/DDBJ databases">
        <title>Sequencing and Assembly of Multiple Reported Metal-Biooxidizing Members of the Extremely Thermoacidophilic Archaeal Family Sulfolobaceae.</title>
        <authorList>
            <person name="Counts J.A."/>
            <person name="Kelly R.M."/>
        </authorList>
    </citation>
    <scope>NUCLEOTIDE SEQUENCE [LARGE SCALE GENOMIC DNA]</scope>
    <source>
        <strain evidence="3">HO1-1</strain>
    </source>
</reference>
<name>A0A2U9IQZ2_9CREN</name>
<dbReference type="Proteomes" id="UP000247586">
    <property type="component" value="Chromosome"/>
</dbReference>
<proteinExistence type="predicted"/>
<feature type="transmembrane region" description="Helical" evidence="1">
    <location>
        <begin position="979"/>
        <end position="1000"/>
    </location>
</feature>
<keyword evidence="1" id="KW-0812">Transmembrane</keyword>
<reference evidence="2 3" key="1">
    <citation type="submission" date="2018-05" db="EMBL/GenBank/DDBJ databases">
        <title>Complete Genome Sequences of Extremely Thermoacidophilic, Metal-Mobilizing Type-Strain Members of the Archaeal Family Sulfolobaceae: Acidianus brierleyi DSM-1651T, Acidianus sulfidivorans DSM-18786T, Metallosphaera hakonensis DSM-7519T, and Metallosphaera prunae DSM-10039T.</title>
        <authorList>
            <person name="Counts J.A."/>
            <person name="Kelly R.M."/>
        </authorList>
    </citation>
    <scope>NUCLEOTIDE SEQUENCE [LARGE SCALE GENOMIC DNA]</scope>
    <source>
        <strain evidence="2 3">HO1-1</strain>
    </source>
</reference>
<protein>
    <recommendedName>
        <fullName evidence="4">Thermopsin</fullName>
    </recommendedName>
</protein>
<dbReference type="Pfam" id="PF05317">
    <property type="entry name" value="Thermopsin"/>
    <property type="match status" value="1"/>
</dbReference>
<evidence type="ECO:0000313" key="2">
    <source>
        <dbReference type="EMBL" id="AWR98452.1"/>
    </source>
</evidence>
<keyword evidence="1" id="KW-0472">Membrane</keyword>
<evidence type="ECO:0000256" key="1">
    <source>
        <dbReference type="SAM" id="Phobius"/>
    </source>
</evidence>
<dbReference type="InterPro" id="IPR007981">
    <property type="entry name" value="Peptidase_A5"/>
</dbReference>
<keyword evidence="1" id="KW-1133">Transmembrane helix</keyword>
<dbReference type="AlphaFoldDB" id="A0A2U9IQZ2"/>